<protein>
    <submittedName>
        <fullName evidence="1">Uncharacterized protein</fullName>
    </submittedName>
</protein>
<evidence type="ECO:0000313" key="2">
    <source>
        <dbReference type="Proteomes" id="UP001153332"/>
    </source>
</evidence>
<name>A0ACC2JM25_9PEZI</name>
<proteinExistence type="predicted"/>
<sequence length="485" mass="54098">MPDPANTSLQLDEMKSAMNAIDRHSDPQKDGSRSNDTNHPIHDNDEDPFSTPRPRPSSTISTSPSKSIFSQGLARGGSSVSLPSPAQSPTRRSQSTTSTHTRSKSPMKQTDDLIKLDKPVRWEELSTDELLATMRQYHSEALLQSIYKVLRKGYLPRELRGILDKELNLDDSDDACYAERSPRPVPESQLRQATFLVGTAFGSLFPPIQQDETSKVNELLPNFIHLQSLLSELEALRAIVATTRDHLNITRTEASWNELVHRPMLDLTVTNHPGIGVENVTRANIASVFLPPTSVGDLSLPSDSRLIDYAMVLRPVPPPRRVRAKTSVKNAHDGNKLSNDRIVKFVDMLEHQTFNQSRYKPLCKMPSGVFIETKAVLKSAEAQTQLGLWLASWYGRVSQFPCGKGNDNVLPPPVIPVLIVEAALWELYFAFDMGSHYDVCGPVTIGGTRELSEAYRLLAVLRILAHWMETDFSKWVENCLQQAGV</sequence>
<evidence type="ECO:0000313" key="1">
    <source>
        <dbReference type="EMBL" id="KAJ8128417.1"/>
    </source>
</evidence>
<keyword evidence="2" id="KW-1185">Reference proteome</keyword>
<organism evidence="1 2">
    <name type="scientific">Lasiodiplodia mahajangana</name>
    <dbReference type="NCBI Taxonomy" id="1108764"/>
    <lineage>
        <taxon>Eukaryota</taxon>
        <taxon>Fungi</taxon>
        <taxon>Dikarya</taxon>
        <taxon>Ascomycota</taxon>
        <taxon>Pezizomycotina</taxon>
        <taxon>Dothideomycetes</taxon>
        <taxon>Dothideomycetes incertae sedis</taxon>
        <taxon>Botryosphaeriales</taxon>
        <taxon>Botryosphaeriaceae</taxon>
        <taxon>Lasiodiplodia</taxon>
    </lineage>
</organism>
<accession>A0ACC2JM25</accession>
<dbReference type="Proteomes" id="UP001153332">
    <property type="component" value="Unassembled WGS sequence"/>
</dbReference>
<comment type="caution">
    <text evidence="1">The sequence shown here is derived from an EMBL/GenBank/DDBJ whole genome shotgun (WGS) entry which is preliminary data.</text>
</comment>
<gene>
    <name evidence="1" type="ORF">O1611_g5219</name>
</gene>
<reference evidence="1" key="1">
    <citation type="submission" date="2022-12" db="EMBL/GenBank/DDBJ databases">
        <title>Genome Sequence of Lasiodiplodia mahajangana.</title>
        <authorList>
            <person name="Buettner E."/>
        </authorList>
    </citation>
    <scope>NUCLEOTIDE SEQUENCE</scope>
    <source>
        <strain evidence="1">VT137</strain>
    </source>
</reference>
<dbReference type="EMBL" id="JAPUUL010001075">
    <property type="protein sequence ID" value="KAJ8128417.1"/>
    <property type="molecule type" value="Genomic_DNA"/>
</dbReference>